<dbReference type="eggNOG" id="COG0613">
    <property type="taxonomic scope" value="Bacteria"/>
</dbReference>
<sequence>MIDLHTHSTASDGSLPPSELISYAAAKGIRVLALTDHDTDSGLTEAADAASRADVTFVPGIELNVSWPTGEFHLLGLGLQHTDPALARIIAFLQEGRKNRNSQIIEKMKNDGFDVSLTELQSAYPGAIIGRPHIAEYFVRQKICKNRQQAFDTYLGKGRPYYVERTGADLDDAIGAVCKSGGIPVLAHPLSLYVSWGKMEPVLAELKERGIQGLEAFHPGARKTEALRLEELARKLGFFVTAGSDFHGENVRKDRKIGHSSGAEKISDRFWTEELEPRLGSARH</sequence>
<dbReference type="PANTHER" id="PTHR42924:SF3">
    <property type="entry name" value="POLYMERASE_HISTIDINOL PHOSPHATASE N-TERMINAL DOMAIN-CONTAINING PROTEIN"/>
    <property type="match status" value="1"/>
</dbReference>
<dbReference type="RefSeq" id="WP_013757616.1">
    <property type="nucleotide sequence ID" value="NC_015500.1"/>
</dbReference>
<name>F4LP21_TREBD</name>
<dbReference type="SMART" id="SM00481">
    <property type="entry name" value="POLIIIAc"/>
    <property type="match status" value="1"/>
</dbReference>
<dbReference type="Proteomes" id="UP000006546">
    <property type="component" value="Chromosome"/>
</dbReference>
<organism evidence="2 3">
    <name type="scientific">Treponema brennaborense (strain DSM 12168 / CIP 105900 / DD5/3)</name>
    <dbReference type="NCBI Taxonomy" id="906968"/>
    <lineage>
        <taxon>Bacteria</taxon>
        <taxon>Pseudomonadati</taxon>
        <taxon>Spirochaetota</taxon>
        <taxon>Spirochaetia</taxon>
        <taxon>Spirochaetales</taxon>
        <taxon>Treponemataceae</taxon>
        <taxon>Treponema</taxon>
    </lineage>
</organism>
<proteinExistence type="predicted"/>
<keyword evidence="3" id="KW-1185">Reference proteome</keyword>
<evidence type="ECO:0000259" key="1">
    <source>
        <dbReference type="SMART" id="SM00481"/>
    </source>
</evidence>
<dbReference type="InterPro" id="IPR016195">
    <property type="entry name" value="Pol/histidinol_Pase-like"/>
</dbReference>
<evidence type="ECO:0000313" key="3">
    <source>
        <dbReference type="Proteomes" id="UP000006546"/>
    </source>
</evidence>
<feature type="domain" description="Polymerase/histidinol phosphatase N-terminal" evidence="1">
    <location>
        <begin position="2"/>
        <end position="67"/>
    </location>
</feature>
<dbReference type="SUPFAM" id="SSF89550">
    <property type="entry name" value="PHP domain-like"/>
    <property type="match status" value="1"/>
</dbReference>
<dbReference type="STRING" id="906968.Trebr_0453"/>
<dbReference type="Gene3D" id="3.20.20.140">
    <property type="entry name" value="Metal-dependent hydrolases"/>
    <property type="match status" value="1"/>
</dbReference>
<dbReference type="GO" id="GO:0004534">
    <property type="term" value="F:5'-3' RNA exonuclease activity"/>
    <property type="evidence" value="ECO:0007669"/>
    <property type="project" value="TreeGrafter"/>
</dbReference>
<dbReference type="InterPro" id="IPR004013">
    <property type="entry name" value="PHP_dom"/>
</dbReference>
<dbReference type="Pfam" id="PF02811">
    <property type="entry name" value="PHP"/>
    <property type="match status" value="1"/>
</dbReference>
<dbReference type="KEGG" id="tbe:Trebr_0453"/>
<gene>
    <name evidence="2" type="ordered locus">Trebr_0453</name>
</gene>
<dbReference type="InterPro" id="IPR052018">
    <property type="entry name" value="PHP_domain"/>
</dbReference>
<dbReference type="InterPro" id="IPR003141">
    <property type="entry name" value="Pol/His_phosphatase_N"/>
</dbReference>
<dbReference type="PANTHER" id="PTHR42924">
    <property type="entry name" value="EXONUCLEASE"/>
    <property type="match status" value="1"/>
</dbReference>
<dbReference type="CDD" id="cd07438">
    <property type="entry name" value="PHP_HisPPase_AMP"/>
    <property type="match status" value="1"/>
</dbReference>
<reference evidence="3" key="1">
    <citation type="submission" date="2011-04" db="EMBL/GenBank/DDBJ databases">
        <title>The complete genome of Treponema brennaborense DSM 12168.</title>
        <authorList>
            <person name="Lucas S."/>
            <person name="Han J."/>
            <person name="Lapidus A."/>
            <person name="Bruce D."/>
            <person name="Goodwin L."/>
            <person name="Pitluck S."/>
            <person name="Peters L."/>
            <person name="Kyrpides N."/>
            <person name="Mavromatis K."/>
            <person name="Ivanova N."/>
            <person name="Mikhailova N."/>
            <person name="Pagani I."/>
            <person name="Teshima H."/>
            <person name="Detter J.C."/>
            <person name="Tapia R."/>
            <person name="Han C."/>
            <person name="Land M."/>
            <person name="Hauser L."/>
            <person name="Markowitz V."/>
            <person name="Cheng J.-F."/>
            <person name="Hugenholtz P."/>
            <person name="Woyke T."/>
            <person name="Wu D."/>
            <person name="Gronow S."/>
            <person name="Wellnitz S."/>
            <person name="Brambilla E."/>
            <person name="Klenk H.-P."/>
            <person name="Eisen J.A."/>
        </authorList>
    </citation>
    <scope>NUCLEOTIDE SEQUENCE [LARGE SCALE GENOMIC DNA]</scope>
    <source>
        <strain evidence="3">DSM 12168 / CIP 105900 / DD5/3</strain>
    </source>
</reference>
<dbReference type="EMBL" id="CP002696">
    <property type="protein sequence ID" value="AEE15897.1"/>
    <property type="molecule type" value="Genomic_DNA"/>
</dbReference>
<dbReference type="AlphaFoldDB" id="F4LP21"/>
<accession>F4LP21</accession>
<dbReference type="OrthoDB" id="9804333at2"/>
<dbReference type="Gene3D" id="1.10.150.650">
    <property type="match status" value="1"/>
</dbReference>
<protein>
    <submittedName>
        <fullName evidence="2">PHP domain protein</fullName>
    </submittedName>
</protein>
<dbReference type="GO" id="GO:0035312">
    <property type="term" value="F:5'-3' DNA exonuclease activity"/>
    <property type="evidence" value="ECO:0007669"/>
    <property type="project" value="TreeGrafter"/>
</dbReference>
<evidence type="ECO:0000313" key="2">
    <source>
        <dbReference type="EMBL" id="AEE15897.1"/>
    </source>
</evidence>
<dbReference type="HOGENOM" id="CLU_067347_1_0_12"/>